<organism evidence="1 2">
    <name type="scientific">Saccharopolyspora montiporae</name>
    <dbReference type="NCBI Taxonomy" id="2781240"/>
    <lineage>
        <taxon>Bacteria</taxon>
        <taxon>Bacillati</taxon>
        <taxon>Actinomycetota</taxon>
        <taxon>Actinomycetes</taxon>
        <taxon>Pseudonocardiales</taxon>
        <taxon>Pseudonocardiaceae</taxon>
        <taxon>Saccharopolyspora</taxon>
    </lineage>
</organism>
<dbReference type="GO" id="GO:0032259">
    <property type="term" value="P:methylation"/>
    <property type="evidence" value="ECO:0007669"/>
    <property type="project" value="UniProtKB-KW"/>
</dbReference>
<keyword evidence="1" id="KW-0808">Transferase</keyword>
<dbReference type="GO" id="GO:0008168">
    <property type="term" value="F:methyltransferase activity"/>
    <property type="evidence" value="ECO:0007669"/>
    <property type="project" value="UniProtKB-KW"/>
</dbReference>
<dbReference type="Proteomes" id="UP000598360">
    <property type="component" value="Unassembled WGS sequence"/>
</dbReference>
<dbReference type="AlphaFoldDB" id="A0A929BA85"/>
<sequence>SQNFAVDRAAAEQQLAVLPDVAATARANRAFLARVVRCSLQLGISQFLDLGSGIPTIGNVHEVAHAIEPAARVAYVDHEPVAVAHARRLLSNDSRVSVTQADLGDPAAVLAAPGVAGLLDFARPLAVLMVSVLHFLPEDRDPPAVVAAYRDACAAGSLLAVSHATDEHLSTDRTAEGMAIYRRTATPLTLRRSSAAHALMPGYAVLEPGVVSPADWRPDRQPTSADREAARASWAAAGILPRR</sequence>
<evidence type="ECO:0000313" key="1">
    <source>
        <dbReference type="EMBL" id="MBE9376157.1"/>
    </source>
</evidence>
<dbReference type="Pfam" id="PF04672">
    <property type="entry name" value="Methyltransf_19"/>
    <property type="match status" value="1"/>
</dbReference>
<dbReference type="Gene3D" id="3.40.50.150">
    <property type="entry name" value="Vaccinia Virus protein VP39"/>
    <property type="match status" value="1"/>
</dbReference>
<name>A0A929BA85_9PSEU</name>
<evidence type="ECO:0000313" key="2">
    <source>
        <dbReference type="Proteomes" id="UP000598360"/>
    </source>
</evidence>
<dbReference type="InterPro" id="IPR006764">
    <property type="entry name" value="SAM_dep_MeTrfase_SAV2177_type"/>
</dbReference>
<gene>
    <name evidence="1" type="ORF">IQ251_17030</name>
</gene>
<protein>
    <submittedName>
        <fullName evidence="1">SAM-dependent methyltransferase</fullName>
    </submittedName>
</protein>
<dbReference type="RefSeq" id="WP_193929607.1">
    <property type="nucleotide sequence ID" value="NZ_JADEYC010000034.1"/>
</dbReference>
<keyword evidence="2" id="KW-1185">Reference proteome</keyword>
<reference evidence="1" key="1">
    <citation type="submission" date="2020-10" db="EMBL/GenBank/DDBJ databases">
        <title>Diversity and distribution of actinomycetes associated with coral in the coast of Hainan.</title>
        <authorList>
            <person name="Li F."/>
        </authorList>
    </citation>
    <scope>NUCLEOTIDE SEQUENCE</scope>
    <source>
        <strain evidence="1">HNM0983</strain>
    </source>
</reference>
<accession>A0A929BA85</accession>
<dbReference type="EMBL" id="JADEYC010000034">
    <property type="protein sequence ID" value="MBE9376157.1"/>
    <property type="molecule type" value="Genomic_DNA"/>
</dbReference>
<keyword evidence="1" id="KW-0489">Methyltransferase</keyword>
<comment type="caution">
    <text evidence="1">The sequence shown here is derived from an EMBL/GenBank/DDBJ whole genome shotgun (WGS) entry which is preliminary data.</text>
</comment>
<dbReference type="SUPFAM" id="SSF53335">
    <property type="entry name" value="S-adenosyl-L-methionine-dependent methyltransferases"/>
    <property type="match status" value="1"/>
</dbReference>
<dbReference type="PIRSF" id="PIRSF017393">
    <property type="entry name" value="MTase_SAV2177"/>
    <property type="match status" value="1"/>
</dbReference>
<dbReference type="InterPro" id="IPR029063">
    <property type="entry name" value="SAM-dependent_MTases_sf"/>
</dbReference>
<feature type="non-terminal residue" evidence="1">
    <location>
        <position position="1"/>
    </location>
</feature>
<proteinExistence type="predicted"/>